<name>A0A563EJA6_9PSEU</name>
<protein>
    <recommendedName>
        <fullName evidence="4">Tetratricopeptide repeat protein</fullName>
    </recommendedName>
</protein>
<feature type="repeat" description="TPR" evidence="1">
    <location>
        <begin position="630"/>
        <end position="663"/>
    </location>
</feature>
<dbReference type="InterPro" id="IPR011990">
    <property type="entry name" value="TPR-like_helical_dom_sf"/>
</dbReference>
<dbReference type="Pfam" id="PF13176">
    <property type="entry name" value="TPR_7"/>
    <property type="match status" value="1"/>
</dbReference>
<accession>A0A563EJA6</accession>
<sequence>MSDEKKDAERLFAEAYEMPSGMARHEALERAARAADATDHLPLGVSCRIQLIRSCYDLDRYDLMLAPFAWCMAAEQRDPTSFDDYDRHTFDWAHKWVPGGLRRDPRFSLAQIESVIIQLATRYQQHGYSMQPIHGARADQAFHVGDAEAFAEHFGRYLATESGPMSDCAACVVEEQVTHLVNQGRHAEAVAHAQPVLGSDQGCATQPQGILTAVLPALLETGDLAGAASAHLTAYRLIKDDTTTGYLNEHLEFCAVTGNIARGIEILQRNLHRVHGSVSPSAEMQFAISASVLLSRIAPDFAFDVPLTGAVPTADLLDQLRARALALASAFDARNASTACTSRTLESLARKDSVHVELAVPVAAPVFAPEPVESGDPVEIAQGMVEAYDAGDFVTGRRLLESLPSDMDALLPQELAAQTSIRRMISGNAEFDYPLFEAELDRLSPDLACRYRARVSVWLPDGLAIARTCLESATSDTTKTLAALALVELLDAHHDHAAASSMLDLAFSLDVPSLRMRVLVDRAEHLARQQDLDAATTLVSQVLSTSAAPPSVWFDAQRILLRLQTVTGQVKSAMTTGQSFASSFTGAAGAEALFLWSLAIEELEQEAEHLGPLRTTVAASRVHLTPVHTVKSCHILGAGYLRSERFVEAAEILEEALRLVPADQEDLALQVTFRLGQVCRRLGEFPSAERHLRTSLSLLSPDDHPRRAFTQDALANVLHRAGDGATAASVYAAAARDWETASEVAEAVSSWIEAAGVLPAEEEAATHAALAEASRLLPGVTDTSAQQRHTAEIAAIRAFMHGRAGDFASAMKENRTAESLAAALADRPWQVFLVTRGARLLLDASDPEGAEAEARRAASLLPDDSTQTGDVLSILSEALKQQHKAAGTDPLVRSLTAALSH</sequence>
<comment type="caution">
    <text evidence="2">The sequence shown here is derived from an EMBL/GenBank/DDBJ whole genome shotgun (WGS) entry which is preliminary data.</text>
</comment>
<dbReference type="OrthoDB" id="56388at2"/>
<dbReference type="SMART" id="SM00028">
    <property type="entry name" value="TPR"/>
    <property type="match status" value="2"/>
</dbReference>
<dbReference type="EMBL" id="VOBR01000032">
    <property type="protein sequence ID" value="TWP46457.1"/>
    <property type="molecule type" value="Genomic_DNA"/>
</dbReference>
<organism evidence="2 3">
    <name type="scientific">Lentzea tibetensis</name>
    <dbReference type="NCBI Taxonomy" id="2591470"/>
    <lineage>
        <taxon>Bacteria</taxon>
        <taxon>Bacillati</taxon>
        <taxon>Actinomycetota</taxon>
        <taxon>Actinomycetes</taxon>
        <taxon>Pseudonocardiales</taxon>
        <taxon>Pseudonocardiaceae</taxon>
        <taxon>Lentzea</taxon>
    </lineage>
</organism>
<dbReference type="Proteomes" id="UP000316639">
    <property type="component" value="Unassembled WGS sequence"/>
</dbReference>
<evidence type="ECO:0000313" key="2">
    <source>
        <dbReference type="EMBL" id="TWP46457.1"/>
    </source>
</evidence>
<evidence type="ECO:0000256" key="1">
    <source>
        <dbReference type="PROSITE-ProRule" id="PRU00339"/>
    </source>
</evidence>
<evidence type="ECO:0008006" key="4">
    <source>
        <dbReference type="Google" id="ProtNLM"/>
    </source>
</evidence>
<proteinExistence type="predicted"/>
<dbReference type="SUPFAM" id="SSF48452">
    <property type="entry name" value="TPR-like"/>
    <property type="match status" value="2"/>
</dbReference>
<evidence type="ECO:0000313" key="3">
    <source>
        <dbReference type="Proteomes" id="UP000316639"/>
    </source>
</evidence>
<dbReference type="InterPro" id="IPR019734">
    <property type="entry name" value="TPR_rpt"/>
</dbReference>
<reference evidence="2 3" key="1">
    <citation type="submission" date="2019-07" db="EMBL/GenBank/DDBJ databases">
        <title>Lentzea xizangensis sp. nov., isolated from Qinghai-Tibetan Plateau Soils.</title>
        <authorList>
            <person name="Huang J."/>
        </authorList>
    </citation>
    <scope>NUCLEOTIDE SEQUENCE [LARGE SCALE GENOMIC DNA]</scope>
    <source>
        <strain evidence="2 3">FXJ1.1311</strain>
    </source>
</reference>
<dbReference type="Gene3D" id="1.25.40.10">
    <property type="entry name" value="Tetratricopeptide repeat domain"/>
    <property type="match status" value="1"/>
</dbReference>
<keyword evidence="3" id="KW-1185">Reference proteome</keyword>
<keyword evidence="1" id="KW-0802">TPR repeat</keyword>
<gene>
    <name evidence="2" type="ORF">FKR81_35410</name>
</gene>
<dbReference type="AlphaFoldDB" id="A0A563EJA6"/>
<dbReference type="PROSITE" id="PS50005">
    <property type="entry name" value="TPR"/>
    <property type="match status" value="1"/>
</dbReference>
<dbReference type="RefSeq" id="WP_146358588.1">
    <property type="nucleotide sequence ID" value="NZ_VOBR01000032.1"/>
</dbReference>